<organism evidence="1 2">
    <name type="scientific">Plasmopara halstedii</name>
    <name type="common">Downy mildew of sunflower</name>
    <dbReference type="NCBI Taxonomy" id="4781"/>
    <lineage>
        <taxon>Eukaryota</taxon>
        <taxon>Sar</taxon>
        <taxon>Stramenopiles</taxon>
        <taxon>Oomycota</taxon>
        <taxon>Peronosporomycetes</taxon>
        <taxon>Peronosporales</taxon>
        <taxon>Peronosporaceae</taxon>
        <taxon>Plasmopara</taxon>
    </lineage>
</organism>
<keyword evidence="2" id="KW-1185">Reference proteome</keyword>
<protein>
    <submittedName>
        <fullName evidence="1">Uncharacterized protein</fullName>
    </submittedName>
</protein>
<dbReference type="RefSeq" id="XP_024579380.1">
    <property type="nucleotide sequence ID" value="XM_024728955.2"/>
</dbReference>
<name>A0A0N7L615_PLAHL</name>
<reference evidence="2" key="1">
    <citation type="submission" date="2014-09" db="EMBL/GenBank/DDBJ databases">
        <authorList>
            <person name="Sharma Rahul"/>
            <person name="Thines Marco"/>
        </authorList>
    </citation>
    <scope>NUCLEOTIDE SEQUENCE [LARGE SCALE GENOMIC DNA]</scope>
</reference>
<dbReference type="EMBL" id="CCYD01000653">
    <property type="protein sequence ID" value="CEG43011.1"/>
    <property type="molecule type" value="Genomic_DNA"/>
</dbReference>
<dbReference type="AlphaFoldDB" id="A0A0N7L615"/>
<dbReference type="Proteomes" id="UP000054928">
    <property type="component" value="Unassembled WGS sequence"/>
</dbReference>
<evidence type="ECO:0000313" key="2">
    <source>
        <dbReference type="Proteomes" id="UP000054928"/>
    </source>
</evidence>
<evidence type="ECO:0000313" key="1">
    <source>
        <dbReference type="EMBL" id="CEG43011.1"/>
    </source>
</evidence>
<proteinExistence type="predicted"/>
<dbReference type="GeneID" id="36409728"/>
<sequence length="73" mass="8005">MLKEISTSLRLVCSVPLNITIAPSPLVRTGMLSYKIYREQNKKERDTNAPTSSAAIHQNIILQPLSPLADGCP</sequence>
<accession>A0A0N7L615</accession>